<proteinExistence type="predicted"/>
<gene>
    <name evidence="1" type="ORF">WKI68_24355</name>
</gene>
<accession>A0ABU8U712</accession>
<dbReference type="Proteomes" id="UP001382904">
    <property type="component" value="Unassembled WGS sequence"/>
</dbReference>
<comment type="caution">
    <text evidence="1">The sequence shown here is derived from an EMBL/GenBank/DDBJ whole genome shotgun (WGS) entry which is preliminary data.</text>
</comment>
<keyword evidence="2" id="KW-1185">Reference proteome</keyword>
<evidence type="ECO:0000313" key="2">
    <source>
        <dbReference type="Proteomes" id="UP001382904"/>
    </source>
</evidence>
<name>A0ABU8U712_9ACTN</name>
<reference evidence="1 2" key="1">
    <citation type="submission" date="2024-03" db="EMBL/GenBank/DDBJ databases">
        <title>Novel Streptomyces species of biotechnological and ecological value are a feature of Machair soil.</title>
        <authorList>
            <person name="Prole J.R."/>
            <person name="Goodfellow M."/>
            <person name="Allenby N."/>
            <person name="Ward A.C."/>
        </authorList>
    </citation>
    <scope>NUCLEOTIDE SEQUENCE [LARGE SCALE GENOMIC DNA]</scope>
    <source>
        <strain evidence="1 2">MS1.HAVA.3</strain>
    </source>
</reference>
<dbReference type="EMBL" id="JBBKAM010000002">
    <property type="protein sequence ID" value="MEJ8643657.1"/>
    <property type="molecule type" value="Genomic_DNA"/>
</dbReference>
<organism evidence="1 2">
    <name type="scientific">Streptomyces caledonius</name>
    <dbReference type="NCBI Taxonomy" id="3134107"/>
    <lineage>
        <taxon>Bacteria</taxon>
        <taxon>Bacillati</taxon>
        <taxon>Actinomycetota</taxon>
        <taxon>Actinomycetes</taxon>
        <taxon>Kitasatosporales</taxon>
        <taxon>Streptomycetaceae</taxon>
        <taxon>Streptomyces</taxon>
    </lineage>
</organism>
<sequence length="133" mass="14479">MTTTGPDGAPAKSATIKMRIKYAEMSQSKPDAYYVSVAVKSPHDLDLDTGTPFPMDNRSVGYTSKPVDIYTHWRSGGDVTLTYPDDFTLHAAGRTWPAAPLANDPGDWTVVFYHVEDDPTKYASIACSGFQVG</sequence>
<protein>
    <submittedName>
        <fullName evidence="1">Uncharacterized protein</fullName>
    </submittedName>
</protein>
<evidence type="ECO:0000313" key="1">
    <source>
        <dbReference type="EMBL" id="MEJ8643657.1"/>
    </source>
</evidence>